<organism evidence="1">
    <name type="scientific">marine sediment metagenome</name>
    <dbReference type="NCBI Taxonomy" id="412755"/>
    <lineage>
        <taxon>unclassified sequences</taxon>
        <taxon>metagenomes</taxon>
        <taxon>ecological metagenomes</taxon>
    </lineage>
</organism>
<comment type="caution">
    <text evidence="1">The sequence shown here is derived from an EMBL/GenBank/DDBJ whole genome shotgun (WGS) entry which is preliminary data.</text>
</comment>
<dbReference type="AlphaFoldDB" id="X1GA60"/>
<gene>
    <name evidence="1" type="ORF">S03H2_26814</name>
</gene>
<protein>
    <submittedName>
        <fullName evidence="1">Uncharacterized protein</fullName>
    </submittedName>
</protein>
<feature type="non-terminal residue" evidence="1">
    <location>
        <position position="81"/>
    </location>
</feature>
<name>X1GA60_9ZZZZ</name>
<feature type="non-terminal residue" evidence="1">
    <location>
        <position position="1"/>
    </location>
</feature>
<proteinExistence type="predicted"/>
<evidence type="ECO:0000313" key="1">
    <source>
        <dbReference type="EMBL" id="GAH54801.1"/>
    </source>
</evidence>
<dbReference type="EMBL" id="BARU01015733">
    <property type="protein sequence ID" value="GAH54801.1"/>
    <property type="molecule type" value="Genomic_DNA"/>
</dbReference>
<sequence length="81" mass="8961">KIKPVTITVPDKPFRTRQETLSIADIKRINLDIKAKGYSEVRGITYTIRGGKLEAQKGTISESERKYLYGGILGADPSLVP</sequence>
<reference evidence="1" key="1">
    <citation type="journal article" date="2014" name="Front. Microbiol.">
        <title>High frequency of phylogenetically diverse reductive dehalogenase-homologous genes in deep subseafloor sedimentary metagenomes.</title>
        <authorList>
            <person name="Kawai M."/>
            <person name="Futagami T."/>
            <person name="Toyoda A."/>
            <person name="Takaki Y."/>
            <person name="Nishi S."/>
            <person name="Hori S."/>
            <person name="Arai W."/>
            <person name="Tsubouchi T."/>
            <person name="Morono Y."/>
            <person name="Uchiyama I."/>
            <person name="Ito T."/>
            <person name="Fujiyama A."/>
            <person name="Inagaki F."/>
            <person name="Takami H."/>
        </authorList>
    </citation>
    <scope>NUCLEOTIDE SEQUENCE</scope>
    <source>
        <strain evidence="1">Expedition CK06-06</strain>
    </source>
</reference>
<accession>X1GA60</accession>